<reference evidence="10" key="1">
    <citation type="journal article" date="2019" name="Int. J. Syst. Evol. Microbiol.">
        <title>The Global Catalogue of Microorganisms (GCM) 10K type strain sequencing project: providing services to taxonomists for standard genome sequencing and annotation.</title>
        <authorList>
            <consortium name="The Broad Institute Genomics Platform"/>
            <consortium name="The Broad Institute Genome Sequencing Center for Infectious Disease"/>
            <person name="Wu L."/>
            <person name="Ma J."/>
        </authorList>
    </citation>
    <scope>NUCLEOTIDE SEQUENCE [LARGE SCALE GENOMIC DNA]</scope>
    <source>
        <strain evidence="10">TBRC 1826</strain>
    </source>
</reference>
<keyword evidence="4 7" id="KW-0812">Transmembrane</keyword>
<feature type="transmembrane region" description="Helical" evidence="7">
    <location>
        <begin position="396"/>
        <end position="422"/>
    </location>
</feature>
<evidence type="ECO:0000256" key="1">
    <source>
        <dbReference type="ARBA" id="ARBA00004651"/>
    </source>
</evidence>
<feature type="transmembrane region" description="Helical" evidence="7">
    <location>
        <begin position="110"/>
        <end position="131"/>
    </location>
</feature>
<feature type="transmembrane region" description="Helical" evidence="7">
    <location>
        <begin position="12"/>
        <end position="34"/>
    </location>
</feature>
<evidence type="ECO:0000313" key="9">
    <source>
        <dbReference type="EMBL" id="MFC3995645.1"/>
    </source>
</evidence>
<dbReference type="PANTHER" id="PTHR42718">
    <property type="entry name" value="MAJOR FACILITATOR SUPERFAMILY MULTIDRUG TRANSPORTER MFSC"/>
    <property type="match status" value="1"/>
</dbReference>
<dbReference type="Pfam" id="PF07690">
    <property type="entry name" value="MFS_1"/>
    <property type="match status" value="1"/>
</dbReference>
<keyword evidence="5 7" id="KW-1133">Transmembrane helix</keyword>
<sequence length="482" mass="47921">MTSTSTTTTDRTGPGPAVLLAVLMPAVLVTVIASDMVNLMLPSIGAEFGASEAELAWVVTGFLLSFSVGIPFYGRISDRVGLRRLFGIALLTYAAGSLICALAPDLLVLVLGRIVMGAGAAALPVLSIIAVTRLLPADKRGMGIGVISAATGIGTAAGPAIGGVFGQLLGWPALFWLMLVVALALVPAALRVLPGEPPADAGRFDLLGGVLLGLGAGLALFGITQAQVAGFGAPLAWGSLLAAATALLLFGWRTRRAAQPFVPPALFANRVYRVAVAVGFLAMAVNLGGLVFVPLLVVDVNGLTPGAGALVMVPAGAAVAVLSTLIGRISDRIGTRALVLTGLALMGLFSLALSAFTAGTSAIPAGVGILGFSVGFVLVMTPIISAAAGALPPDQVGVGLGILQGAQFLGAGAGPALFGVLVTARQQSGADAVNPLYAGPEGAAFSDAFLAMAAVTVLALAVASRMRPATTPAADAPAERAA</sequence>
<comment type="subcellular location">
    <subcellularLocation>
        <location evidence="1">Cell membrane</location>
        <topology evidence="1">Multi-pass membrane protein</topology>
    </subcellularLocation>
</comment>
<dbReference type="PRINTS" id="PR01036">
    <property type="entry name" value="TCRTETB"/>
</dbReference>
<evidence type="ECO:0000256" key="7">
    <source>
        <dbReference type="SAM" id="Phobius"/>
    </source>
</evidence>
<keyword evidence="6 7" id="KW-0472">Membrane</keyword>
<feature type="transmembrane region" description="Helical" evidence="7">
    <location>
        <begin position="442"/>
        <end position="463"/>
    </location>
</feature>
<feature type="transmembrane region" description="Helical" evidence="7">
    <location>
        <begin position="303"/>
        <end position="325"/>
    </location>
</feature>
<feature type="transmembrane region" description="Helical" evidence="7">
    <location>
        <begin position="54"/>
        <end position="73"/>
    </location>
</feature>
<evidence type="ECO:0000256" key="5">
    <source>
        <dbReference type="ARBA" id="ARBA00022989"/>
    </source>
</evidence>
<comment type="caution">
    <text evidence="9">The sequence shown here is derived from an EMBL/GenBank/DDBJ whole genome shotgun (WGS) entry which is preliminary data.</text>
</comment>
<dbReference type="Gene3D" id="1.20.1250.20">
    <property type="entry name" value="MFS general substrate transporter like domains"/>
    <property type="match status" value="1"/>
</dbReference>
<evidence type="ECO:0000256" key="6">
    <source>
        <dbReference type="ARBA" id="ARBA00023136"/>
    </source>
</evidence>
<feature type="domain" description="Major facilitator superfamily (MFS) profile" evidence="8">
    <location>
        <begin position="19"/>
        <end position="471"/>
    </location>
</feature>
<dbReference type="EMBL" id="JBHSBH010000004">
    <property type="protein sequence ID" value="MFC3995645.1"/>
    <property type="molecule type" value="Genomic_DNA"/>
</dbReference>
<accession>A0ABV8FHQ2</accession>
<evidence type="ECO:0000256" key="3">
    <source>
        <dbReference type="ARBA" id="ARBA00022475"/>
    </source>
</evidence>
<feature type="transmembrane region" description="Helical" evidence="7">
    <location>
        <begin position="173"/>
        <end position="192"/>
    </location>
</feature>
<dbReference type="Proteomes" id="UP001595847">
    <property type="component" value="Unassembled WGS sequence"/>
</dbReference>
<dbReference type="InterPro" id="IPR020846">
    <property type="entry name" value="MFS_dom"/>
</dbReference>
<dbReference type="InterPro" id="IPR011701">
    <property type="entry name" value="MFS"/>
</dbReference>
<dbReference type="PROSITE" id="PS50850">
    <property type="entry name" value="MFS"/>
    <property type="match status" value="1"/>
</dbReference>
<protein>
    <submittedName>
        <fullName evidence="9">MFS transporter</fullName>
    </submittedName>
</protein>
<evidence type="ECO:0000313" key="10">
    <source>
        <dbReference type="Proteomes" id="UP001595847"/>
    </source>
</evidence>
<feature type="transmembrane region" description="Helical" evidence="7">
    <location>
        <begin position="229"/>
        <end position="250"/>
    </location>
</feature>
<dbReference type="InterPro" id="IPR036259">
    <property type="entry name" value="MFS_trans_sf"/>
</dbReference>
<evidence type="ECO:0000256" key="4">
    <source>
        <dbReference type="ARBA" id="ARBA00022692"/>
    </source>
</evidence>
<dbReference type="RefSeq" id="WP_378530929.1">
    <property type="nucleotide sequence ID" value="NZ_JBHSBH010000004.1"/>
</dbReference>
<feature type="transmembrane region" description="Helical" evidence="7">
    <location>
        <begin position="337"/>
        <end position="356"/>
    </location>
</feature>
<keyword evidence="2" id="KW-0813">Transport</keyword>
<feature type="transmembrane region" description="Helical" evidence="7">
    <location>
        <begin position="204"/>
        <end position="223"/>
    </location>
</feature>
<gene>
    <name evidence="9" type="ORF">ACFOVU_06955</name>
</gene>
<dbReference type="PANTHER" id="PTHR42718:SF46">
    <property type="entry name" value="BLR6921 PROTEIN"/>
    <property type="match status" value="1"/>
</dbReference>
<dbReference type="Gene3D" id="1.20.1720.10">
    <property type="entry name" value="Multidrug resistance protein D"/>
    <property type="match status" value="1"/>
</dbReference>
<feature type="transmembrane region" description="Helical" evidence="7">
    <location>
        <begin position="85"/>
        <end position="104"/>
    </location>
</feature>
<keyword evidence="3" id="KW-1003">Cell membrane</keyword>
<feature type="transmembrane region" description="Helical" evidence="7">
    <location>
        <begin position="362"/>
        <end position="384"/>
    </location>
</feature>
<keyword evidence="10" id="KW-1185">Reference proteome</keyword>
<dbReference type="SUPFAM" id="SSF103473">
    <property type="entry name" value="MFS general substrate transporter"/>
    <property type="match status" value="1"/>
</dbReference>
<evidence type="ECO:0000256" key="2">
    <source>
        <dbReference type="ARBA" id="ARBA00022448"/>
    </source>
</evidence>
<proteinExistence type="predicted"/>
<evidence type="ECO:0000259" key="8">
    <source>
        <dbReference type="PROSITE" id="PS50850"/>
    </source>
</evidence>
<organism evidence="9 10">
    <name type="scientific">Nocardiopsis sediminis</name>
    <dbReference type="NCBI Taxonomy" id="1778267"/>
    <lineage>
        <taxon>Bacteria</taxon>
        <taxon>Bacillati</taxon>
        <taxon>Actinomycetota</taxon>
        <taxon>Actinomycetes</taxon>
        <taxon>Streptosporangiales</taxon>
        <taxon>Nocardiopsidaceae</taxon>
        <taxon>Nocardiopsis</taxon>
    </lineage>
</organism>
<name>A0ABV8FHQ2_9ACTN</name>
<feature type="transmembrane region" description="Helical" evidence="7">
    <location>
        <begin position="143"/>
        <end position="161"/>
    </location>
</feature>
<feature type="transmembrane region" description="Helical" evidence="7">
    <location>
        <begin position="271"/>
        <end position="297"/>
    </location>
</feature>